<dbReference type="AlphaFoldDB" id="A0A543CYM5"/>
<dbReference type="Gene3D" id="3.40.50.150">
    <property type="entry name" value="Vaccinia Virus protein VP39"/>
    <property type="match status" value="1"/>
</dbReference>
<name>A0A543CYM5_9PSEU</name>
<comment type="caution">
    <text evidence="5">The sequence shown here is derived from an EMBL/GenBank/DDBJ whole genome shotgun (WGS) entry which is preliminary data.</text>
</comment>
<evidence type="ECO:0000313" key="5">
    <source>
        <dbReference type="EMBL" id="TQM02203.1"/>
    </source>
</evidence>
<organism evidence="5 6">
    <name type="scientific">Pseudonocardia kunmingensis</name>
    <dbReference type="NCBI Taxonomy" id="630975"/>
    <lineage>
        <taxon>Bacteria</taxon>
        <taxon>Bacillati</taxon>
        <taxon>Actinomycetota</taxon>
        <taxon>Actinomycetes</taxon>
        <taxon>Pseudonocardiales</taxon>
        <taxon>Pseudonocardiaceae</taxon>
        <taxon>Pseudonocardia</taxon>
    </lineage>
</organism>
<evidence type="ECO:0000256" key="2">
    <source>
        <dbReference type="ARBA" id="ARBA00022679"/>
    </source>
</evidence>
<evidence type="ECO:0000313" key="6">
    <source>
        <dbReference type="Proteomes" id="UP000315677"/>
    </source>
</evidence>
<dbReference type="SUPFAM" id="SSF53335">
    <property type="entry name" value="S-adenosyl-L-methionine-dependent methyltransferases"/>
    <property type="match status" value="1"/>
</dbReference>
<dbReference type="PANTHER" id="PTHR43464">
    <property type="entry name" value="METHYLTRANSFERASE"/>
    <property type="match status" value="1"/>
</dbReference>
<protein>
    <submittedName>
        <fullName evidence="5">Pimeloyl-CoA biosynthesis protein BioC</fullName>
    </submittedName>
</protein>
<keyword evidence="1" id="KW-0489">Methyltransferase</keyword>
<keyword evidence="6" id="KW-1185">Reference proteome</keyword>
<dbReference type="CDD" id="cd02440">
    <property type="entry name" value="AdoMet_MTases"/>
    <property type="match status" value="1"/>
</dbReference>
<keyword evidence="2" id="KW-0808">Transferase</keyword>
<dbReference type="Proteomes" id="UP000315677">
    <property type="component" value="Unassembled WGS sequence"/>
</dbReference>
<feature type="domain" description="Methyltransferase type 11" evidence="4">
    <location>
        <begin position="52"/>
        <end position="142"/>
    </location>
</feature>
<dbReference type="RefSeq" id="WP_142063906.1">
    <property type="nucleotide sequence ID" value="NZ_VFPA01000007.1"/>
</dbReference>
<dbReference type="GO" id="GO:0008757">
    <property type="term" value="F:S-adenosylmethionine-dependent methyltransferase activity"/>
    <property type="evidence" value="ECO:0007669"/>
    <property type="project" value="InterPro"/>
</dbReference>
<proteinExistence type="predicted"/>
<accession>A0A543CYM5</accession>
<evidence type="ECO:0000256" key="1">
    <source>
        <dbReference type="ARBA" id="ARBA00022603"/>
    </source>
</evidence>
<dbReference type="Pfam" id="PF08241">
    <property type="entry name" value="Methyltransf_11"/>
    <property type="match status" value="1"/>
</dbReference>
<sequence>MVDQSPEHDAAQHWESHAAEWTRWAREPGHDVFWSYRERFREFVPAPGASTLEIGCGEGRISRELTDLGHRVTATDISPSLLAAAEQAGSADRYRLADAADLPFDDGEFDRVVAYNVLMDVPDMPAAVAEAARVLAPGGHLTISIVHPFIDRGAFADDGPEAVFEVRGSYYERKHFVGTEQRGGHVMHFAGWSHPLHDYTAALTDAGLAITALHEPRPGEAGNGDAAVARWNRLPLFLWLDATHLR</sequence>
<dbReference type="InterPro" id="IPR029063">
    <property type="entry name" value="SAM-dependent_MTases_sf"/>
</dbReference>
<dbReference type="EMBL" id="VFPA01000007">
    <property type="protein sequence ID" value="TQM02203.1"/>
    <property type="molecule type" value="Genomic_DNA"/>
</dbReference>
<evidence type="ECO:0000259" key="4">
    <source>
        <dbReference type="Pfam" id="PF08241"/>
    </source>
</evidence>
<dbReference type="GO" id="GO:0032259">
    <property type="term" value="P:methylation"/>
    <property type="evidence" value="ECO:0007669"/>
    <property type="project" value="UniProtKB-KW"/>
</dbReference>
<evidence type="ECO:0000256" key="3">
    <source>
        <dbReference type="ARBA" id="ARBA00022691"/>
    </source>
</evidence>
<reference evidence="5 6" key="1">
    <citation type="submission" date="2019-06" db="EMBL/GenBank/DDBJ databases">
        <title>Sequencing the genomes of 1000 actinobacteria strains.</title>
        <authorList>
            <person name="Klenk H.-P."/>
        </authorList>
    </citation>
    <scope>NUCLEOTIDE SEQUENCE [LARGE SCALE GENOMIC DNA]</scope>
    <source>
        <strain evidence="5 6">DSM 45301</strain>
    </source>
</reference>
<dbReference type="PANTHER" id="PTHR43464:SF19">
    <property type="entry name" value="UBIQUINONE BIOSYNTHESIS O-METHYLTRANSFERASE, MITOCHONDRIAL"/>
    <property type="match status" value="1"/>
</dbReference>
<dbReference type="OrthoDB" id="9805171at2"/>
<gene>
    <name evidence="5" type="ORF">FB558_8068</name>
</gene>
<keyword evidence="3" id="KW-0949">S-adenosyl-L-methionine</keyword>
<dbReference type="InterPro" id="IPR013216">
    <property type="entry name" value="Methyltransf_11"/>
</dbReference>